<dbReference type="Gene3D" id="1.20.1070.10">
    <property type="entry name" value="Rhodopsin 7-helix transmembrane proteins"/>
    <property type="match status" value="1"/>
</dbReference>
<evidence type="ECO:0000313" key="10">
    <source>
        <dbReference type="Ensembl" id="ENSTNIP00000023054.1"/>
    </source>
</evidence>
<keyword evidence="3 8" id="KW-1133">Transmembrane helix</keyword>
<dbReference type="Pfam" id="PF00001">
    <property type="entry name" value="7tm_1"/>
    <property type="match status" value="1"/>
</dbReference>
<evidence type="ECO:0000256" key="8">
    <source>
        <dbReference type="SAM" id="Phobius"/>
    </source>
</evidence>
<evidence type="ECO:0000256" key="5">
    <source>
        <dbReference type="ARBA" id="ARBA00023136"/>
    </source>
</evidence>
<dbReference type="Proteomes" id="UP000007303">
    <property type="component" value="Unassembled WGS sequence"/>
</dbReference>
<organism evidence="10 11">
    <name type="scientific">Tetraodon nigroviridis</name>
    <name type="common">Spotted green pufferfish</name>
    <name type="synonym">Chelonodon nigroviridis</name>
    <dbReference type="NCBI Taxonomy" id="99883"/>
    <lineage>
        <taxon>Eukaryota</taxon>
        <taxon>Metazoa</taxon>
        <taxon>Chordata</taxon>
        <taxon>Craniata</taxon>
        <taxon>Vertebrata</taxon>
        <taxon>Euteleostomi</taxon>
        <taxon>Actinopterygii</taxon>
        <taxon>Neopterygii</taxon>
        <taxon>Teleostei</taxon>
        <taxon>Neoteleostei</taxon>
        <taxon>Acanthomorphata</taxon>
        <taxon>Eupercaria</taxon>
        <taxon>Tetraodontiformes</taxon>
        <taxon>Tetradontoidea</taxon>
        <taxon>Tetraodontidae</taxon>
        <taxon>Tetraodon</taxon>
    </lineage>
</organism>
<evidence type="ECO:0000256" key="6">
    <source>
        <dbReference type="ARBA" id="ARBA00023170"/>
    </source>
</evidence>
<evidence type="ECO:0000313" key="11">
    <source>
        <dbReference type="Proteomes" id="UP000007303"/>
    </source>
</evidence>
<dbReference type="PANTHER" id="PTHR24240">
    <property type="entry name" value="OPSIN"/>
    <property type="match status" value="1"/>
</dbReference>
<reference evidence="10" key="2">
    <citation type="submission" date="2025-08" db="UniProtKB">
        <authorList>
            <consortium name="Ensembl"/>
        </authorList>
    </citation>
    <scope>IDENTIFICATION</scope>
</reference>
<sequence>GCQLYPFCGALFGICSMVTLTVVAVDPSLVIRARLASLGLLSRRKALGVLAATWLYSAGWSLPPFFGWSAYVPEGLMTSCSWDYMTFTPSVRSYTMLFFIFVFFTPLFIIVFSHCCIFRAIRHAHGAISKISCEGTRDSAKRLHRMRSEWKMAKIALIVILLFVISWAPYSCTALTAPAG</sequence>
<dbReference type="SUPFAM" id="SSF81321">
    <property type="entry name" value="Family A G protein-coupled receptor-like"/>
    <property type="match status" value="1"/>
</dbReference>
<evidence type="ECO:0000256" key="2">
    <source>
        <dbReference type="ARBA" id="ARBA00022692"/>
    </source>
</evidence>
<feature type="transmembrane region" description="Helical" evidence="8">
    <location>
        <begin position="91"/>
        <end position="112"/>
    </location>
</feature>
<dbReference type="InterPro" id="IPR000276">
    <property type="entry name" value="GPCR_Rhodpsn"/>
</dbReference>
<feature type="domain" description="G-protein coupled receptors family 1 profile" evidence="9">
    <location>
        <begin position="1"/>
        <end position="180"/>
    </location>
</feature>
<protein>
    <recommendedName>
        <fullName evidence="9">G-protein coupled receptors family 1 profile domain-containing protein</fullName>
    </recommendedName>
</protein>
<keyword evidence="5 8" id="KW-0472">Membrane</keyword>
<evidence type="ECO:0000256" key="1">
    <source>
        <dbReference type="ARBA" id="ARBA00004141"/>
    </source>
</evidence>
<evidence type="ECO:0000256" key="3">
    <source>
        <dbReference type="ARBA" id="ARBA00022989"/>
    </source>
</evidence>
<feature type="transmembrane region" description="Helical" evidence="8">
    <location>
        <begin position="6"/>
        <end position="25"/>
    </location>
</feature>
<dbReference type="Ensembl" id="ENSTNIT00000023296.1">
    <property type="protein sequence ID" value="ENSTNIP00000023054.1"/>
    <property type="gene ID" value="ENSTNIG00000019790.1"/>
</dbReference>
<keyword evidence="2 8" id="KW-0812">Transmembrane</keyword>
<keyword evidence="7" id="KW-0807">Transducer</keyword>
<accession>H3DRA4</accession>
<evidence type="ECO:0000256" key="4">
    <source>
        <dbReference type="ARBA" id="ARBA00023040"/>
    </source>
</evidence>
<dbReference type="OMA" id="HAYILAI"/>
<dbReference type="STRING" id="99883.ENSTNIP00000023054"/>
<keyword evidence="4" id="KW-0297">G-protein coupled receptor</keyword>
<dbReference type="PROSITE" id="PS50262">
    <property type="entry name" value="G_PROTEIN_RECEP_F1_2"/>
    <property type="match status" value="1"/>
</dbReference>
<keyword evidence="11" id="KW-1185">Reference proteome</keyword>
<feature type="transmembrane region" description="Helical" evidence="8">
    <location>
        <begin position="46"/>
        <end position="71"/>
    </location>
</feature>
<comment type="subcellular location">
    <subcellularLocation>
        <location evidence="1">Membrane</location>
        <topology evidence="1">Multi-pass membrane protein</topology>
    </subcellularLocation>
</comment>
<evidence type="ECO:0000256" key="7">
    <source>
        <dbReference type="ARBA" id="ARBA00023224"/>
    </source>
</evidence>
<dbReference type="GO" id="GO:0004930">
    <property type="term" value="F:G protein-coupled receptor activity"/>
    <property type="evidence" value="ECO:0007669"/>
    <property type="project" value="UniProtKB-KW"/>
</dbReference>
<dbReference type="InterPro" id="IPR050125">
    <property type="entry name" value="GPCR_opsins"/>
</dbReference>
<dbReference type="HOGENOM" id="CLU_1499730_0_0_1"/>
<dbReference type="InterPro" id="IPR017452">
    <property type="entry name" value="GPCR_Rhodpsn_7TM"/>
</dbReference>
<dbReference type="AlphaFoldDB" id="H3DRA4"/>
<keyword evidence="6" id="KW-0675">Receptor</keyword>
<evidence type="ECO:0000259" key="9">
    <source>
        <dbReference type="PROSITE" id="PS50262"/>
    </source>
</evidence>
<proteinExistence type="predicted"/>
<reference evidence="10" key="3">
    <citation type="submission" date="2025-09" db="UniProtKB">
        <authorList>
            <consortium name="Ensembl"/>
        </authorList>
    </citation>
    <scope>IDENTIFICATION</scope>
</reference>
<name>H3DRA4_TETNG</name>
<dbReference type="PRINTS" id="PR00237">
    <property type="entry name" value="GPCRRHODOPSN"/>
</dbReference>
<dbReference type="InParanoid" id="H3DRA4"/>
<dbReference type="GeneTree" id="ENSGT01150000286935"/>
<reference evidence="11" key="1">
    <citation type="journal article" date="2004" name="Nature">
        <title>Genome duplication in the teleost fish Tetraodon nigroviridis reveals the early vertebrate proto-karyotype.</title>
        <authorList>
            <person name="Jaillon O."/>
            <person name="Aury J.-M."/>
            <person name="Brunet F."/>
            <person name="Petit J.-L."/>
            <person name="Stange-Thomann N."/>
            <person name="Mauceli E."/>
            <person name="Bouneau L."/>
            <person name="Fischer C."/>
            <person name="Ozouf-Costaz C."/>
            <person name="Bernot A."/>
            <person name="Nicaud S."/>
            <person name="Jaffe D."/>
            <person name="Fisher S."/>
            <person name="Lutfalla G."/>
            <person name="Dossat C."/>
            <person name="Segurens B."/>
            <person name="Dasilva C."/>
            <person name="Salanoubat M."/>
            <person name="Levy M."/>
            <person name="Boudet N."/>
            <person name="Castellano S."/>
            <person name="Anthouard V."/>
            <person name="Jubin C."/>
            <person name="Castelli V."/>
            <person name="Katinka M."/>
            <person name="Vacherie B."/>
            <person name="Biemont C."/>
            <person name="Skalli Z."/>
            <person name="Cattolico L."/>
            <person name="Poulain J."/>
            <person name="De Berardinis V."/>
            <person name="Cruaud C."/>
            <person name="Duprat S."/>
            <person name="Brottier P."/>
            <person name="Coutanceau J.-P."/>
            <person name="Gouzy J."/>
            <person name="Parra G."/>
            <person name="Lardier G."/>
            <person name="Chapple C."/>
            <person name="McKernan K.J."/>
            <person name="McEwan P."/>
            <person name="Bosak S."/>
            <person name="Kellis M."/>
            <person name="Volff J.-N."/>
            <person name="Guigo R."/>
            <person name="Zody M.C."/>
            <person name="Mesirov J."/>
            <person name="Lindblad-Toh K."/>
            <person name="Birren B."/>
            <person name="Nusbaum C."/>
            <person name="Kahn D."/>
            <person name="Robinson-Rechavi M."/>
            <person name="Laudet V."/>
            <person name="Schachter V."/>
            <person name="Quetier F."/>
            <person name="Saurin W."/>
            <person name="Scarpelli C."/>
            <person name="Wincker P."/>
            <person name="Lander E.S."/>
            <person name="Weissenbach J."/>
            <person name="Roest Crollius H."/>
        </authorList>
    </citation>
    <scope>NUCLEOTIDE SEQUENCE [LARGE SCALE GENOMIC DNA]</scope>
</reference>
<dbReference type="GO" id="GO:0016020">
    <property type="term" value="C:membrane"/>
    <property type="evidence" value="ECO:0007669"/>
    <property type="project" value="UniProtKB-SubCell"/>
</dbReference>
<feature type="transmembrane region" description="Helical" evidence="8">
    <location>
        <begin position="152"/>
        <end position="170"/>
    </location>
</feature>